<protein>
    <submittedName>
        <fullName evidence="2">Uncharacterized protein</fullName>
    </submittedName>
</protein>
<dbReference type="AlphaFoldDB" id="A0A368RKM8"/>
<dbReference type="EMBL" id="CM003533">
    <property type="protein sequence ID" value="RCV30628.1"/>
    <property type="molecule type" value="Genomic_DNA"/>
</dbReference>
<proteinExistence type="predicted"/>
<gene>
    <name evidence="2" type="ORF">SETIT_6G110300v2</name>
</gene>
<name>A0A368RKM8_SETIT</name>
<feature type="transmembrane region" description="Helical" evidence="1">
    <location>
        <begin position="51"/>
        <end position="71"/>
    </location>
</feature>
<sequence length="193" mass="19885">MCQPACTPRLYSVTIICSNVPGQHLSRVCCVPSYLFLTHSHIEAGDSRTMAMAPVLLHALLLASAAAAAAMNNATGDGSSNTTKSRILCNGAECEPPGKTLPIYGYPPPAPSLPSAPPSPPSSSGSQTPCPPVAVVCCGGAGMPQQPNYYGPPTGGYVPYYNASASSPALLAPITLVGYYVMVACIFLLWLVV</sequence>
<dbReference type="OrthoDB" id="695151at2759"/>
<reference evidence="2" key="1">
    <citation type="journal article" date="2012" name="Nat. Biotechnol.">
        <title>Reference genome sequence of the model plant Setaria.</title>
        <authorList>
            <person name="Bennetzen J.L."/>
            <person name="Schmutz J."/>
            <person name="Wang H."/>
            <person name="Percifield R."/>
            <person name="Hawkins J."/>
            <person name="Pontaroli A.C."/>
            <person name="Estep M."/>
            <person name="Feng L."/>
            <person name="Vaughn J.N."/>
            <person name="Grimwood J."/>
            <person name="Jenkins J."/>
            <person name="Barry K."/>
            <person name="Lindquist E."/>
            <person name="Hellsten U."/>
            <person name="Deshpande S."/>
            <person name="Wang X."/>
            <person name="Wu X."/>
            <person name="Mitros T."/>
            <person name="Triplett J."/>
            <person name="Yang X."/>
            <person name="Ye C.Y."/>
            <person name="Mauro-Herrera M."/>
            <person name="Wang L."/>
            <person name="Li P."/>
            <person name="Sharma M."/>
            <person name="Sharma R."/>
            <person name="Ronald P.C."/>
            <person name="Panaud O."/>
            <person name="Kellogg E.A."/>
            <person name="Brutnell T.P."/>
            <person name="Doust A.N."/>
            <person name="Tuskan G.A."/>
            <person name="Rokhsar D."/>
            <person name="Devos K.M."/>
        </authorList>
    </citation>
    <scope>NUCLEOTIDE SEQUENCE [LARGE SCALE GENOMIC DNA]</scope>
    <source>
        <strain evidence="2">Yugu1</strain>
    </source>
</reference>
<evidence type="ECO:0000256" key="1">
    <source>
        <dbReference type="SAM" id="Phobius"/>
    </source>
</evidence>
<organism evidence="2">
    <name type="scientific">Setaria italica</name>
    <name type="common">Foxtail millet</name>
    <name type="synonym">Panicum italicum</name>
    <dbReference type="NCBI Taxonomy" id="4555"/>
    <lineage>
        <taxon>Eukaryota</taxon>
        <taxon>Viridiplantae</taxon>
        <taxon>Streptophyta</taxon>
        <taxon>Embryophyta</taxon>
        <taxon>Tracheophyta</taxon>
        <taxon>Spermatophyta</taxon>
        <taxon>Magnoliopsida</taxon>
        <taxon>Liliopsida</taxon>
        <taxon>Poales</taxon>
        <taxon>Poaceae</taxon>
        <taxon>PACMAD clade</taxon>
        <taxon>Panicoideae</taxon>
        <taxon>Panicodae</taxon>
        <taxon>Paniceae</taxon>
        <taxon>Cenchrinae</taxon>
        <taxon>Setaria</taxon>
    </lineage>
</organism>
<accession>A0A368RKM8</accession>
<keyword evidence="1" id="KW-0472">Membrane</keyword>
<reference evidence="2" key="2">
    <citation type="submission" date="2015-07" db="EMBL/GenBank/DDBJ databases">
        <authorList>
            <person name="Noorani M."/>
        </authorList>
    </citation>
    <scope>NUCLEOTIDE SEQUENCE</scope>
    <source>
        <strain evidence="2">Yugu1</strain>
    </source>
</reference>
<keyword evidence="1" id="KW-1133">Transmembrane helix</keyword>
<evidence type="ECO:0000313" key="2">
    <source>
        <dbReference type="EMBL" id="RCV30628.1"/>
    </source>
</evidence>
<feature type="transmembrane region" description="Helical" evidence="1">
    <location>
        <begin position="170"/>
        <end position="192"/>
    </location>
</feature>
<keyword evidence="1" id="KW-0812">Transmembrane</keyword>